<keyword evidence="3" id="KW-1185">Reference proteome</keyword>
<protein>
    <recommendedName>
        <fullName evidence="1">CULT domain-containing protein</fullName>
    </recommendedName>
</protein>
<dbReference type="EMBL" id="AZBU02000001">
    <property type="protein sequence ID" value="TMS38857.1"/>
    <property type="molecule type" value="Genomic_DNA"/>
</dbReference>
<dbReference type="Gene3D" id="2.170.150.20">
    <property type="entry name" value="Peptide methionine sulfoxide reductase"/>
    <property type="match status" value="1"/>
</dbReference>
<dbReference type="InterPro" id="IPR034750">
    <property type="entry name" value="CULT"/>
</dbReference>
<evidence type="ECO:0000313" key="2">
    <source>
        <dbReference type="EMBL" id="TMS38857.1"/>
    </source>
</evidence>
<proteinExistence type="predicted"/>
<dbReference type="FunFam" id="2.170.150.20:FF:000007">
    <property type="entry name" value="Protein cereblon"/>
    <property type="match status" value="1"/>
</dbReference>
<dbReference type="STRING" id="34508.A0A4U8V2U0"/>
<gene>
    <name evidence="2" type="ORF">L596_005489</name>
</gene>
<dbReference type="CDD" id="cd15777">
    <property type="entry name" value="CRBN_C_like"/>
    <property type="match status" value="1"/>
</dbReference>
<dbReference type="AlphaFoldDB" id="A0A4U8V2U0"/>
<dbReference type="Gene3D" id="1.20.58.1480">
    <property type="match status" value="1"/>
</dbReference>
<name>A0A4U8V2U0_STECR</name>
<evidence type="ECO:0000313" key="3">
    <source>
        <dbReference type="Proteomes" id="UP000298663"/>
    </source>
</evidence>
<organism evidence="2 3">
    <name type="scientific">Steinernema carpocapsae</name>
    <name type="common">Entomopathogenic nematode</name>
    <dbReference type="NCBI Taxonomy" id="34508"/>
    <lineage>
        <taxon>Eukaryota</taxon>
        <taxon>Metazoa</taxon>
        <taxon>Ecdysozoa</taxon>
        <taxon>Nematoda</taxon>
        <taxon>Chromadorea</taxon>
        <taxon>Rhabditida</taxon>
        <taxon>Tylenchina</taxon>
        <taxon>Panagrolaimomorpha</taxon>
        <taxon>Strongyloidoidea</taxon>
        <taxon>Steinernematidae</taxon>
        <taxon>Steinernema</taxon>
    </lineage>
</organism>
<reference evidence="2 3" key="2">
    <citation type="journal article" date="2019" name="G3 (Bethesda)">
        <title>Hybrid Assembly of the Genome of the Entomopathogenic Nematode Steinernema carpocapsae Identifies the X-Chromosome.</title>
        <authorList>
            <person name="Serra L."/>
            <person name="Macchietto M."/>
            <person name="Macias-Munoz A."/>
            <person name="McGill C.J."/>
            <person name="Rodriguez I.M."/>
            <person name="Rodriguez B."/>
            <person name="Murad R."/>
            <person name="Mortazavi A."/>
        </authorList>
    </citation>
    <scope>NUCLEOTIDE SEQUENCE [LARGE SCALE GENOMIC DNA]</scope>
    <source>
        <strain evidence="2 3">ALL</strain>
    </source>
</reference>
<comment type="caution">
    <text evidence="2">The sequence shown here is derived from an EMBL/GenBank/DDBJ whole genome shotgun (WGS) entry which is preliminary data.</text>
</comment>
<dbReference type="Proteomes" id="UP000298663">
    <property type="component" value="Chromosome X"/>
</dbReference>
<dbReference type="EMBL" id="CM016762">
    <property type="protein sequence ID" value="TMS38857.1"/>
    <property type="molecule type" value="Genomic_DNA"/>
</dbReference>
<dbReference type="PROSITE" id="PS51788">
    <property type="entry name" value="CULT"/>
    <property type="match status" value="1"/>
</dbReference>
<reference evidence="2 3" key="1">
    <citation type="journal article" date="2015" name="Genome Biol.">
        <title>Comparative genomics of Steinernema reveals deeply conserved gene regulatory networks.</title>
        <authorList>
            <person name="Dillman A.R."/>
            <person name="Macchietto M."/>
            <person name="Porter C.F."/>
            <person name="Rogers A."/>
            <person name="Williams B."/>
            <person name="Antoshechkin I."/>
            <person name="Lee M.M."/>
            <person name="Goodwin Z."/>
            <person name="Lu X."/>
            <person name="Lewis E.E."/>
            <person name="Goodrich-Blair H."/>
            <person name="Stock S.P."/>
            <person name="Adams B.J."/>
            <person name="Sternberg P.W."/>
            <person name="Mortazavi A."/>
        </authorList>
    </citation>
    <scope>NUCLEOTIDE SEQUENCE [LARGE SCALE GENOMIC DNA]</scope>
    <source>
        <strain evidence="2 3">ALL</strain>
    </source>
</reference>
<dbReference type="OrthoDB" id="267517at2759"/>
<feature type="domain" description="CULT" evidence="1">
    <location>
        <begin position="308"/>
        <end position="416"/>
    </location>
</feature>
<sequence length="424" mass="48473">MYPGSGEAAGTNFNPREQSLHGYRFVEGEENTIENTASSSAVINSIVTVPGIVVPLVVFPGQSMPFLATCPQGDMIPHFVKHARSDFPFIVAIPGDPSHGIEDVVMPEDPEEEVEDTPPNALFENKTPKRATLLQIRSFCEKADIPDVIHFEAIAKHRVRIIELNMETKIYAGRIHMAFFKKVIVEILPEPDFDNRLGDFRGYYCHIVPVNFLKRRNAENDSMLQAITPISPELMRRTQLGETFREMEKLMKQRFENKYVSFQDYSTTEKSFWLARNIPFDTSARLKLLNEDQPIIRLVEIMKLATRIQAICCANCMNRLSDEKEWNCFMSTEGASAIFVNPGGILHDVIFAFGAAHDGIHFVGRPSFEYSWFDGYGWSCARCAHCFEYVGWKFTSERYRPECFFAFTRRAVMPEYETVVEPEL</sequence>
<evidence type="ECO:0000259" key="1">
    <source>
        <dbReference type="PROSITE" id="PS51788"/>
    </source>
</evidence>
<accession>A0A4U8V2U0</accession>